<accession>A0A1Y0B2A7</accession>
<evidence type="ECO:0000313" key="1">
    <source>
        <dbReference type="EMBL" id="ART31527.1"/>
    </source>
</evidence>
<protein>
    <submittedName>
        <fullName evidence="1">Uncharacterized protein</fullName>
    </submittedName>
</protein>
<dbReference type="AlphaFoldDB" id="A0A1Y0B2A7"/>
<keyword evidence="1" id="KW-0496">Mitochondrion</keyword>
<proteinExistence type="predicted"/>
<organism evidence="1">
    <name type="scientific">Utricularia reniformis</name>
    <dbReference type="NCBI Taxonomy" id="192314"/>
    <lineage>
        <taxon>Eukaryota</taxon>
        <taxon>Viridiplantae</taxon>
        <taxon>Streptophyta</taxon>
        <taxon>Embryophyta</taxon>
        <taxon>Tracheophyta</taxon>
        <taxon>Spermatophyta</taxon>
        <taxon>Magnoliopsida</taxon>
        <taxon>eudicotyledons</taxon>
        <taxon>Gunneridae</taxon>
        <taxon>Pentapetalae</taxon>
        <taxon>asterids</taxon>
        <taxon>lamiids</taxon>
        <taxon>Lamiales</taxon>
        <taxon>Lentibulariaceae</taxon>
        <taxon>Utricularia</taxon>
    </lineage>
</organism>
<dbReference type="EMBL" id="KY774314">
    <property type="protein sequence ID" value="ART31527.1"/>
    <property type="molecule type" value="Genomic_DNA"/>
</dbReference>
<geneLocation type="mitochondrion" evidence="1"/>
<reference evidence="1" key="1">
    <citation type="submission" date="2017-03" db="EMBL/GenBank/DDBJ databases">
        <title>The mitochondrial genome of the carnivorous plant Utricularia reniformis (Lentibulariaceae): structure, comparative analysis and evolutionary landmarks.</title>
        <authorList>
            <person name="Silva S.R."/>
            <person name="Alvarenga D.O."/>
            <person name="Michael T.P."/>
            <person name="Miranda V.F.O."/>
            <person name="Varani A.M."/>
        </authorList>
    </citation>
    <scope>NUCLEOTIDE SEQUENCE</scope>
</reference>
<name>A0A1Y0B2A7_9LAMI</name>
<sequence length="55" mass="6466">MTSNQPDNSIPSKASISFTKIPFAHLYFNILVRYSMDNKKSRYRLLYALFHRRAG</sequence>
<gene>
    <name evidence="1" type="ORF">AEK19_MT1329</name>
</gene>